<dbReference type="EMBL" id="JACHMK010000001">
    <property type="protein sequence ID" value="MBB6335185.1"/>
    <property type="molecule type" value="Genomic_DNA"/>
</dbReference>
<organism evidence="4 5">
    <name type="scientific">Schaalia hyovaginalis</name>
    <dbReference type="NCBI Taxonomy" id="29316"/>
    <lineage>
        <taxon>Bacteria</taxon>
        <taxon>Bacillati</taxon>
        <taxon>Actinomycetota</taxon>
        <taxon>Actinomycetes</taxon>
        <taxon>Actinomycetales</taxon>
        <taxon>Actinomycetaceae</taxon>
        <taxon>Schaalia</taxon>
    </lineage>
</organism>
<comment type="similarity">
    <text evidence="1">Belongs to the isochorismatase family.</text>
</comment>
<dbReference type="GO" id="GO:0016787">
    <property type="term" value="F:hydrolase activity"/>
    <property type="evidence" value="ECO:0007669"/>
    <property type="project" value="UniProtKB-KW"/>
</dbReference>
<keyword evidence="2" id="KW-0378">Hydrolase</keyword>
<dbReference type="AlphaFoldDB" id="A0A923E6U3"/>
<dbReference type="PANTHER" id="PTHR11080:SF2">
    <property type="entry name" value="LD05707P"/>
    <property type="match status" value="1"/>
</dbReference>
<name>A0A923E6U3_9ACTO</name>
<reference evidence="4" key="1">
    <citation type="submission" date="2020-08" db="EMBL/GenBank/DDBJ databases">
        <title>Sequencing the genomes of 1000 actinobacteria strains.</title>
        <authorList>
            <person name="Klenk H.-P."/>
        </authorList>
    </citation>
    <scope>NUCLEOTIDE SEQUENCE</scope>
    <source>
        <strain evidence="4">DSM 10695</strain>
    </source>
</reference>
<feature type="region of interest" description="Disordered" evidence="3">
    <location>
        <begin position="75"/>
        <end position="96"/>
    </location>
</feature>
<protein>
    <submittedName>
        <fullName evidence="4">Nicotinamidase-related amidase</fullName>
    </submittedName>
</protein>
<evidence type="ECO:0000313" key="4">
    <source>
        <dbReference type="EMBL" id="MBB6335185.1"/>
    </source>
</evidence>
<dbReference type="Proteomes" id="UP000617426">
    <property type="component" value="Unassembled WGS sequence"/>
</dbReference>
<dbReference type="Gene3D" id="3.40.50.850">
    <property type="entry name" value="Isochorismatase-like"/>
    <property type="match status" value="1"/>
</dbReference>
<gene>
    <name evidence="4" type="ORF">HD592_001750</name>
</gene>
<sequence length="96" mass="10544">MKNHELTGGNMPDHRALIIVDVQPTFCEGRALGVESGNAFAERIADFVTDNADEYDLIVTTQDWHVDPGAHFSDLTVPSARNAGRPPEQKWTKPGV</sequence>
<accession>A0A923E6U3</accession>
<feature type="compositionally biased region" description="Basic and acidic residues" evidence="3">
    <location>
        <begin position="87"/>
        <end position="96"/>
    </location>
</feature>
<comment type="caution">
    <text evidence="4">The sequence shown here is derived from an EMBL/GenBank/DDBJ whole genome shotgun (WGS) entry which is preliminary data.</text>
</comment>
<keyword evidence="5" id="KW-1185">Reference proteome</keyword>
<dbReference type="PANTHER" id="PTHR11080">
    <property type="entry name" value="PYRAZINAMIDASE/NICOTINAMIDASE"/>
    <property type="match status" value="1"/>
</dbReference>
<evidence type="ECO:0000256" key="2">
    <source>
        <dbReference type="ARBA" id="ARBA00022801"/>
    </source>
</evidence>
<dbReference type="SUPFAM" id="SSF52499">
    <property type="entry name" value="Isochorismatase-like hydrolases"/>
    <property type="match status" value="1"/>
</dbReference>
<evidence type="ECO:0000256" key="1">
    <source>
        <dbReference type="ARBA" id="ARBA00006336"/>
    </source>
</evidence>
<dbReference type="InterPro" id="IPR052347">
    <property type="entry name" value="Isochorismatase_Nicotinamidase"/>
</dbReference>
<dbReference type="InterPro" id="IPR036380">
    <property type="entry name" value="Isochorismatase-like_sf"/>
</dbReference>
<proteinExistence type="inferred from homology"/>
<evidence type="ECO:0000313" key="5">
    <source>
        <dbReference type="Proteomes" id="UP000617426"/>
    </source>
</evidence>
<evidence type="ECO:0000256" key="3">
    <source>
        <dbReference type="SAM" id="MobiDB-lite"/>
    </source>
</evidence>